<dbReference type="EMBL" id="BJUU01000040">
    <property type="protein sequence ID" value="GEK81677.1"/>
    <property type="molecule type" value="Genomic_DNA"/>
</dbReference>
<dbReference type="PROSITE" id="PS50943">
    <property type="entry name" value="HTH_CROC1"/>
    <property type="match status" value="1"/>
</dbReference>
<dbReference type="Pfam" id="PF17765">
    <property type="entry name" value="MLTR_LBD"/>
    <property type="match status" value="1"/>
</dbReference>
<dbReference type="PANTHER" id="PTHR35010:SF2">
    <property type="entry name" value="BLL4672 PROTEIN"/>
    <property type="match status" value="1"/>
</dbReference>
<dbReference type="SMART" id="SM00530">
    <property type="entry name" value="HTH_XRE"/>
    <property type="match status" value="1"/>
</dbReference>
<accession>A0AA87UYV4</accession>
<dbReference type="AlphaFoldDB" id="A0AA87UYV4"/>
<organism evidence="2 3">
    <name type="scientific">Agrococcus baldri</name>
    <dbReference type="NCBI Taxonomy" id="153730"/>
    <lineage>
        <taxon>Bacteria</taxon>
        <taxon>Bacillati</taxon>
        <taxon>Actinomycetota</taxon>
        <taxon>Actinomycetes</taxon>
        <taxon>Micrococcales</taxon>
        <taxon>Microbacteriaceae</taxon>
        <taxon>Agrococcus</taxon>
    </lineage>
</organism>
<proteinExistence type="predicted"/>
<comment type="caution">
    <text evidence="2">The sequence shown here is derived from an EMBL/GenBank/DDBJ whole genome shotgun (WGS) entry which is preliminary data.</text>
</comment>
<protein>
    <submittedName>
        <fullName evidence="2">Transcriptional regulator</fullName>
    </submittedName>
</protein>
<keyword evidence="3" id="KW-1185">Reference proteome</keyword>
<dbReference type="InterPro" id="IPR010982">
    <property type="entry name" value="Lambda_DNA-bd_dom_sf"/>
</dbReference>
<dbReference type="Gene3D" id="1.10.260.40">
    <property type="entry name" value="lambda repressor-like DNA-binding domains"/>
    <property type="match status" value="1"/>
</dbReference>
<evidence type="ECO:0000259" key="1">
    <source>
        <dbReference type="PROSITE" id="PS50943"/>
    </source>
</evidence>
<dbReference type="InterPro" id="IPR041413">
    <property type="entry name" value="MLTR_LBD"/>
</dbReference>
<dbReference type="Pfam" id="PF13560">
    <property type="entry name" value="HTH_31"/>
    <property type="match status" value="1"/>
</dbReference>
<dbReference type="PANTHER" id="PTHR35010">
    <property type="entry name" value="BLL4672 PROTEIN-RELATED"/>
    <property type="match status" value="1"/>
</dbReference>
<reference evidence="2 3" key="1">
    <citation type="submission" date="2019-07" db="EMBL/GenBank/DDBJ databases">
        <title>Whole genome shotgun sequence of Agrococcus baldri NBRC 103055.</title>
        <authorList>
            <person name="Hosoyama A."/>
            <person name="Uohara A."/>
            <person name="Ohji S."/>
            <person name="Ichikawa N."/>
        </authorList>
    </citation>
    <scope>NUCLEOTIDE SEQUENCE [LARGE SCALE GENOMIC DNA]</scope>
    <source>
        <strain evidence="2 3">NBRC 103055</strain>
    </source>
</reference>
<evidence type="ECO:0000313" key="3">
    <source>
        <dbReference type="Proteomes" id="UP000321749"/>
    </source>
</evidence>
<evidence type="ECO:0000313" key="2">
    <source>
        <dbReference type="EMBL" id="GEK81677.1"/>
    </source>
</evidence>
<gene>
    <name evidence="2" type="ORF">ABA31_30280</name>
</gene>
<dbReference type="InterPro" id="IPR001387">
    <property type="entry name" value="Cro/C1-type_HTH"/>
</dbReference>
<name>A0AA87UYV4_9MICO</name>
<sequence length="302" mass="32735">MGDPVVARREVREFLMTRRAKVSPADAGLPSGGTRRVPGLRRAEVAMLAGVSVEYYAKLERGQIGGASAAVLEAVAGALQLDDAERAHLLDLARAVDGIPHSSRPRARVSAPGTPRVALQWMLDAVGDAIAVVRNPQQDLVAMNALARAFYAPMLGSGGGRTANFARFQFLDPASREFYPDWERFARMCVGIMRAEAARDPHDRVLQELVGELSTQSELFRRLWGAHDVRVHGAGVKRFRHPAVGELELAFEELLPTAEPGLVLMVYTAEPGSPTAERLRLLGSLAADTTDRAELGAREETP</sequence>
<dbReference type="RefSeq" id="WP_404799902.1">
    <property type="nucleotide sequence ID" value="NZ_BJUU01000040.1"/>
</dbReference>
<dbReference type="Proteomes" id="UP000321749">
    <property type="component" value="Unassembled WGS sequence"/>
</dbReference>
<dbReference type="SUPFAM" id="SSF47413">
    <property type="entry name" value="lambda repressor-like DNA-binding domains"/>
    <property type="match status" value="1"/>
</dbReference>
<dbReference type="GO" id="GO:0003677">
    <property type="term" value="F:DNA binding"/>
    <property type="evidence" value="ECO:0007669"/>
    <property type="project" value="InterPro"/>
</dbReference>
<feature type="domain" description="HTH cro/C1-type" evidence="1">
    <location>
        <begin position="39"/>
        <end position="86"/>
    </location>
</feature>
<dbReference type="Gene3D" id="3.30.450.180">
    <property type="match status" value="1"/>
</dbReference>
<dbReference type="CDD" id="cd00093">
    <property type="entry name" value="HTH_XRE"/>
    <property type="match status" value="1"/>
</dbReference>